<dbReference type="GO" id="GO:0048471">
    <property type="term" value="C:perinuclear region of cytoplasm"/>
    <property type="evidence" value="ECO:0007669"/>
    <property type="project" value="UniProtKB-SubCell"/>
</dbReference>
<protein>
    <recommendedName>
        <fullName evidence="5">ubiquitinyl hydrolase 1</fullName>
        <ecNumber evidence="5">3.4.19.12</ecNumber>
    </recommendedName>
</protein>
<feature type="compositionally biased region" description="Polar residues" evidence="17">
    <location>
        <begin position="961"/>
        <end position="972"/>
    </location>
</feature>
<dbReference type="SMART" id="SM00290">
    <property type="entry name" value="ZnF_UBP"/>
    <property type="match status" value="1"/>
</dbReference>
<dbReference type="CDD" id="cd02674">
    <property type="entry name" value="Peptidase_C19R"/>
    <property type="match status" value="1"/>
</dbReference>
<evidence type="ECO:0000256" key="9">
    <source>
        <dbReference type="ARBA" id="ARBA00022723"/>
    </source>
</evidence>
<evidence type="ECO:0000256" key="16">
    <source>
        <dbReference type="PROSITE-ProRule" id="PRU00502"/>
    </source>
</evidence>
<dbReference type="SMART" id="SM00695">
    <property type="entry name" value="DUSP"/>
    <property type="match status" value="2"/>
</dbReference>
<evidence type="ECO:0000256" key="17">
    <source>
        <dbReference type="SAM" id="MobiDB-lite"/>
    </source>
</evidence>
<evidence type="ECO:0000259" key="18">
    <source>
        <dbReference type="PROSITE" id="PS50235"/>
    </source>
</evidence>
<name>A0A2J7RSZ2_9NEOP</name>
<evidence type="ECO:0000256" key="3">
    <source>
        <dbReference type="ARBA" id="ARBA00004556"/>
    </source>
</evidence>
<feature type="domain" description="DUSP" evidence="20">
    <location>
        <begin position="773"/>
        <end position="874"/>
    </location>
</feature>
<dbReference type="PROSITE" id="PS50235">
    <property type="entry name" value="USP_3"/>
    <property type="match status" value="1"/>
</dbReference>
<keyword evidence="6" id="KW-0963">Cytoplasm</keyword>
<evidence type="ECO:0000313" key="21">
    <source>
        <dbReference type="EMBL" id="PNF43955.1"/>
    </source>
</evidence>
<dbReference type="InterPro" id="IPR050185">
    <property type="entry name" value="Ub_carboxyl-term_hydrolase"/>
</dbReference>
<keyword evidence="22" id="KW-1185">Reference proteome</keyword>
<evidence type="ECO:0000256" key="13">
    <source>
        <dbReference type="ARBA" id="ARBA00022801"/>
    </source>
</evidence>
<dbReference type="GO" id="GO:0016579">
    <property type="term" value="P:protein deubiquitination"/>
    <property type="evidence" value="ECO:0007669"/>
    <property type="project" value="InterPro"/>
</dbReference>
<dbReference type="FunCoup" id="A0A2J7RSZ2">
    <property type="interactions" value="149"/>
</dbReference>
<dbReference type="Pfam" id="PF06337">
    <property type="entry name" value="DUSP"/>
    <property type="match status" value="2"/>
</dbReference>
<dbReference type="STRING" id="105785.A0A2J7RSZ2"/>
<dbReference type="Gene3D" id="3.30.2230.10">
    <property type="entry name" value="DUSP-like"/>
    <property type="match status" value="2"/>
</dbReference>
<dbReference type="EC" id="3.4.19.12" evidence="5"/>
<evidence type="ECO:0000313" key="22">
    <source>
        <dbReference type="Proteomes" id="UP000235965"/>
    </source>
</evidence>
<sequence>MAGRGRKCPHIISISDINQADVENAKEVSRCSECDSSGPNLWLCLHRGCYKVGCGEAHNDHSTLHNKSCYNHYIQLNLSTNRLWCYQCENEVFLENGMSHIRSSSCVMSPVLTRYNSQTIGPTADSGDSSDSEDSHDDNGKPRGLTGLQNIGNTCYMNSALQALSNTPPLTQFFLDCGAALVAANCGEKKPGLSRSYHRLVQEMWHRKRPGYVVPSGILYGIRSVQPMFRGYQQHDTQEFLRCFMDQLHGELKEPLPESSASNVSTAGTGSEKSSQNAGGKLLGSGSLEEISDEDDDQDDERGDSGGGGGVSSQSEGEYETCDSGVSERSSLSDEGERGGSSGSRSASKRKLSRSPSPPPERLRSKLTASGSKNSHTNSGNTSSSHAVASVGTPVGCSGTANFSPVTVPGSPQRGMSRGKKAAVKHRSIISDVFDGKLLSSVQCLTCDRISTRVETFQDLSLPIPSRDHVHMLHQGTLTPQQKGGLSACSDVYSGDQGWVTWLLEWIRSWFWGPTVSLHDCLAAFFSADELKGDNMYSCEKCNKLRNGVKYSKVLELPEVLCIHLKRFRHELMFSAKISNYVAFPLEGLDMRPYLHKDCVSQVTSYDLVSVICHHGTAGGGHYTCYSLNCISEQWYEFDDQYVTQVPPETVQNCEAYVLFYKKCCASATRLRQRAVELMELSHHEPSLMQFYVSKQWVNKFNTFAEPGPIDNSDFLCIHGGVHPAREPYVNQLCTILSQAVWEYLYDTFGGGPACNRLYACPTCQQEQEALAHRVKHELEEFIQLNKEFQQAEESPVVIYAIAMNWFRQWESFVKGKESEPPGQIDNSSICSVTKNGQVVLKMGSDYAQLSQELWSFFHRVYGGGPEVVLRPPCQRTGNSIGCNSSSNISQPPPLSRTVPVPPESPLCMAHAQKARSAENITSHGGTSGMSGGTGTLVRPAGRAQSISSDNITVRMAALSASGNKQSVNTDSKGLEKGDPNTSLSSVPGYCKDEETRMVSAVAPPTSIPSSLASDQCEVSGIVDAVLRGPWCPLNEKYGSLGEQCQ</sequence>
<evidence type="ECO:0000256" key="8">
    <source>
        <dbReference type="ARBA" id="ARBA00022670"/>
    </source>
</evidence>
<feature type="region of interest" description="Disordered" evidence="17">
    <location>
        <begin position="253"/>
        <end position="391"/>
    </location>
</feature>
<dbReference type="InterPro" id="IPR013083">
    <property type="entry name" value="Znf_RING/FYVE/PHD"/>
</dbReference>
<comment type="similarity">
    <text evidence="4">Belongs to the peptidase C19 family. USP20/USP33 subfamily.</text>
</comment>
<dbReference type="Pfam" id="PF02148">
    <property type="entry name" value="zf-UBP"/>
    <property type="match status" value="1"/>
</dbReference>
<dbReference type="InterPro" id="IPR001394">
    <property type="entry name" value="Peptidase_C19_UCH"/>
</dbReference>
<gene>
    <name evidence="21" type="ORF">B7P43_G00894</name>
</gene>
<dbReference type="InterPro" id="IPR028889">
    <property type="entry name" value="USP"/>
</dbReference>
<dbReference type="InterPro" id="IPR006615">
    <property type="entry name" value="Pept_C19_DUSP"/>
</dbReference>
<dbReference type="Gene3D" id="3.90.70.10">
    <property type="entry name" value="Cysteine proteinases"/>
    <property type="match status" value="2"/>
</dbReference>
<evidence type="ECO:0000256" key="12">
    <source>
        <dbReference type="ARBA" id="ARBA00022786"/>
    </source>
</evidence>
<evidence type="ECO:0000256" key="6">
    <source>
        <dbReference type="ARBA" id="ARBA00022490"/>
    </source>
</evidence>
<comment type="catalytic activity">
    <reaction evidence="1">
        <text>Thiol-dependent hydrolysis of ester, thioester, amide, peptide and isopeptide bonds formed by the C-terminal Gly of ubiquitin (a 76-residue protein attached to proteins as an intracellular targeting signal).</text>
        <dbReference type="EC" id="3.4.19.12"/>
    </reaction>
</comment>
<keyword evidence="13 21" id="KW-0378">Hydrolase</keyword>
<dbReference type="GO" id="GO:0008270">
    <property type="term" value="F:zinc ion binding"/>
    <property type="evidence" value="ECO:0007669"/>
    <property type="project" value="UniProtKB-KW"/>
</dbReference>
<feature type="compositionally biased region" description="Polar residues" evidence="17">
    <location>
        <begin position="259"/>
        <end position="278"/>
    </location>
</feature>
<comment type="subcellular location">
    <subcellularLocation>
        <location evidence="2">Cytoplasm</location>
        <location evidence="2">Cytoskeleton</location>
        <location evidence="2">Microtubule organizing center</location>
        <location evidence="2">Centrosome</location>
    </subcellularLocation>
    <subcellularLocation>
        <location evidence="3">Cytoplasm</location>
        <location evidence="3">Perinuclear region</location>
    </subcellularLocation>
</comment>
<keyword evidence="12" id="KW-0833">Ubl conjugation pathway</keyword>
<proteinExistence type="inferred from homology"/>
<evidence type="ECO:0000259" key="20">
    <source>
        <dbReference type="PROSITE" id="PS51283"/>
    </source>
</evidence>
<accession>A0A2J7RSZ2</accession>
<feature type="compositionally biased region" description="Low complexity" evidence="17">
    <location>
        <begin position="366"/>
        <end position="386"/>
    </location>
</feature>
<evidence type="ECO:0000256" key="2">
    <source>
        <dbReference type="ARBA" id="ARBA00004300"/>
    </source>
</evidence>
<dbReference type="InterPro" id="IPR038765">
    <property type="entry name" value="Papain-like_cys_pep_sf"/>
</dbReference>
<evidence type="ECO:0000256" key="4">
    <source>
        <dbReference type="ARBA" id="ARBA00008269"/>
    </source>
</evidence>
<feature type="region of interest" description="Disordered" evidence="17">
    <location>
        <begin position="960"/>
        <end position="988"/>
    </location>
</feature>
<dbReference type="SUPFAM" id="SSF54001">
    <property type="entry name" value="Cysteine proteinases"/>
    <property type="match status" value="1"/>
</dbReference>
<dbReference type="EMBL" id="NEVH01000249">
    <property type="protein sequence ID" value="PNF43955.1"/>
    <property type="molecule type" value="Genomic_DNA"/>
</dbReference>
<evidence type="ECO:0000256" key="7">
    <source>
        <dbReference type="ARBA" id="ARBA00022583"/>
    </source>
</evidence>
<evidence type="ECO:0000256" key="14">
    <source>
        <dbReference type="ARBA" id="ARBA00022833"/>
    </source>
</evidence>
<dbReference type="EMBL" id="NEVH01000249">
    <property type="protein sequence ID" value="PNF43956.1"/>
    <property type="molecule type" value="Genomic_DNA"/>
</dbReference>
<evidence type="ECO:0000256" key="1">
    <source>
        <dbReference type="ARBA" id="ARBA00000707"/>
    </source>
</evidence>
<dbReference type="InParanoid" id="A0A2J7RSZ2"/>
<evidence type="ECO:0000256" key="5">
    <source>
        <dbReference type="ARBA" id="ARBA00012759"/>
    </source>
</evidence>
<feature type="domain" description="UBP-type" evidence="19">
    <location>
        <begin position="6"/>
        <end position="112"/>
    </location>
</feature>
<dbReference type="PROSITE" id="PS51283">
    <property type="entry name" value="DUSP"/>
    <property type="match status" value="2"/>
</dbReference>
<dbReference type="SUPFAM" id="SSF143791">
    <property type="entry name" value="DUSP-like"/>
    <property type="match status" value="2"/>
</dbReference>
<dbReference type="Pfam" id="PF00443">
    <property type="entry name" value="UCH"/>
    <property type="match status" value="1"/>
</dbReference>
<dbReference type="Gene3D" id="3.30.40.10">
    <property type="entry name" value="Zinc/RING finger domain, C3HC4 (zinc finger)"/>
    <property type="match status" value="1"/>
</dbReference>
<keyword evidence="9" id="KW-0479">Metal-binding</keyword>
<feature type="compositionally biased region" description="Acidic residues" evidence="17">
    <location>
        <begin position="290"/>
        <end position="302"/>
    </location>
</feature>
<dbReference type="InterPro" id="IPR018200">
    <property type="entry name" value="USP_CS"/>
</dbReference>
<dbReference type="InterPro" id="IPR035927">
    <property type="entry name" value="DUSP-like_sf"/>
</dbReference>
<dbReference type="PANTHER" id="PTHR21646:SF86">
    <property type="entry name" value="UBIQUITIN CARBOXYL-TERMINAL HYDROLASE"/>
    <property type="match status" value="1"/>
</dbReference>
<reference evidence="21 22" key="1">
    <citation type="submission" date="2017-12" db="EMBL/GenBank/DDBJ databases">
        <title>Hemimetabolous genomes reveal molecular basis of termite eusociality.</title>
        <authorList>
            <person name="Harrison M.C."/>
            <person name="Jongepier E."/>
            <person name="Robertson H.M."/>
            <person name="Arning N."/>
            <person name="Bitard-Feildel T."/>
            <person name="Chao H."/>
            <person name="Childers C.P."/>
            <person name="Dinh H."/>
            <person name="Doddapaneni H."/>
            <person name="Dugan S."/>
            <person name="Gowin J."/>
            <person name="Greiner C."/>
            <person name="Han Y."/>
            <person name="Hu H."/>
            <person name="Hughes D.S.T."/>
            <person name="Huylmans A.-K."/>
            <person name="Kemena C."/>
            <person name="Kremer L.P.M."/>
            <person name="Lee S.L."/>
            <person name="Lopez-Ezquerra A."/>
            <person name="Mallet L."/>
            <person name="Monroy-Kuhn J.M."/>
            <person name="Moser A."/>
            <person name="Murali S.C."/>
            <person name="Muzny D.M."/>
            <person name="Otani S."/>
            <person name="Piulachs M.-D."/>
            <person name="Poelchau M."/>
            <person name="Qu J."/>
            <person name="Schaub F."/>
            <person name="Wada-Katsumata A."/>
            <person name="Worley K.C."/>
            <person name="Xie Q."/>
            <person name="Ylla G."/>
            <person name="Poulsen M."/>
            <person name="Gibbs R.A."/>
            <person name="Schal C."/>
            <person name="Richards S."/>
            <person name="Belles X."/>
            <person name="Korb J."/>
            <person name="Bornberg-Bauer E."/>
        </authorList>
    </citation>
    <scope>NUCLEOTIDE SEQUENCE [LARGE SCALE GENOMIC DNA]</scope>
    <source>
        <tissue evidence="21">Whole body</tissue>
    </source>
</reference>
<feature type="region of interest" description="Disordered" evidence="17">
    <location>
        <begin position="118"/>
        <end position="144"/>
    </location>
</feature>
<dbReference type="PROSITE" id="PS00972">
    <property type="entry name" value="USP_1"/>
    <property type="match status" value="1"/>
</dbReference>
<evidence type="ECO:0000256" key="11">
    <source>
        <dbReference type="ARBA" id="ARBA00022771"/>
    </source>
</evidence>
<evidence type="ECO:0000259" key="19">
    <source>
        <dbReference type="PROSITE" id="PS50271"/>
    </source>
</evidence>
<evidence type="ECO:0000256" key="10">
    <source>
        <dbReference type="ARBA" id="ARBA00022737"/>
    </source>
</evidence>
<keyword evidence="8" id="KW-0645">Protease</keyword>
<feature type="domain" description="DUSP" evidence="20">
    <location>
        <begin position="666"/>
        <end position="761"/>
    </location>
</feature>
<dbReference type="GO" id="GO:0006508">
    <property type="term" value="P:proteolysis"/>
    <property type="evidence" value="ECO:0007669"/>
    <property type="project" value="UniProtKB-KW"/>
</dbReference>
<dbReference type="OrthoDB" id="73004at2759"/>
<keyword evidence="11 16" id="KW-0863">Zinc-finger</keyword>
<dbReference type="InterPro" id="IPR001607">
    <property type="entry name" value="Znf_UBP"/>
</dbReference>
<dbReference type="GO" id="GO:0005813">
    <property type="term" value="C:centrosome"/>
    <property type="evidence" value="ECO:0007669"/>
    <property type="project" value="UniProtKB-SubCell"/>
</dbReference>
<dbReference type="EMBL" id="NEVH01000249">
    <property type="protein sequence ID" value="PNF43957.1"/>
    <property type="molecule type" value="Genomic_DNA"/>
</dbReference>
<keyword evidence="15" id="KW-0206">Cytoskeleton</keyword>
<dbReference type="PROSITE" id="PS00973">
    <property type="entry name" value="USP_2"/>
    <property type="match status" value="1"/>
</dbReference>
<feature type="domain" description="USP" evidence="18">
    <location>
        <begin position="146"/>
        <end position="664"/>
    </location>
</feature>
<keyword evidence="10" id="KW-0677">Repeat</keyword>
<keyword evidence="7" id="KW-0254">Endocytosis</keyword>
<dbReference type="GO" id="GO:0004843">
    <property type="term" value="F:cysteine-type deubiquitinase activity"/>
    <property type="evidence" value="ECO:0007669"/>
    <property type="project" value="UniProtKB-EC"/>
</dbReference>
<dbReference type="FunFam" id="3.30.2230.10:FF:000001">
    <property type="entry name" value="Ubiquitinyl hydrolase 1"/>
    <property type="match status" value="1"/>
</dbReference>
<comment type="caution">
    <text evidence="21">The sequence shown here is derived from an EMBL/GenBank/DDBJ whole genome shotgun (WGS) entry which is preliminary data.</text>
</comment>
<dbReference type="PROSITE" id="PS50271">
    <property type="entry name" value="ZF_UBP"/>
    <property type="match status" value="1"/>
</dbReference>
<dbReference type="PANTHER" id="PTHR21646">
    <property type="entry name" value="UBIQUITIN CARBOXYL-TERMINAL HYDROLASE"/>
    <property type="match status" value="1"/>
</dbReference>
<organism evidence="21 22">
    <name type="scientific">Cryptotermes secundus</name>
    <dbReference type="NCBI Taxonomy" id="105785"/>
    <lineage>
        <taxon>Eukaryota</taxon>
        <taxon>Metazoa</taxon>
        <taxon>Ecdysozoa</taxon>
        <taxon>Arthropoda</taxon>
        <taxon>Hexapoda</taxon>
        <taxon>Insecta</taxon>
        <taxon>Pterygota</taxon>
        <taxon>Neoptera</taxon>
        <taxon>Polyneoptera</taxon>
        <taxon>Dictyoptera</taxon>
        <taxon>Blattodea</taxon>
        <taxon>Blattoidea</taxon>
        <taxon>Termitoidae</taxon>
        <taxon>Kalotermitidae</taxon>
        <taxon>Cryptotermitinae</taxon>
        <taxon>Cryptotermes</taxon>
    </lineage>
</organism>
<keyword evidence="14" id="KW-0862">Zinc</keyword>
<dbReference type="Proteomes" id="UP000235965">
    <property type="component" value="Unassembled WGS sequence"/>
</dbReference>
<dbReference type="SUPFAM" id="SSF57850">
    <property type="entry name" value="RING/U-box"/>
    <property type="match status" value="1"/>
</dbReference>
<dbReference type="AlphaFoldDB" id="A0A2J7RSZ2"/>
<dbReference type="GO" id="GO:0006897">
    <property type="term" value="P:endocytosis"/>
    <property type="evidence" value="ECO:0007669"/>
    <property type="project" value="UniProtKB-KW"/>
</dbReference>
<evidence type="ECO:0000256" key="15">
    <source>
        <dbReference type="ARBA" id="ARBA00023212"/>
    </source>
</evidence>